<keyword evidence="2" id="KW-1185">Reference proteome</keyword>
<organism evidence="1 2">
    <name type="scientific">Araneus ventricosus</name>
    <name type="common">Orbweaver spider</name>
    <name type="synonym">Epeira ventricosa</name>
    <dbReference type="NCBI Taxonomy" id="182803"/>
    <lineage>
        <taxon>Eukaryota</taxon>
        <taxon>Metazoa</taxon>
        <taxon>Ecdysozoa</taxon>
        <taxon>Arthropoda</taxon>
        <taxon>Chelicerata</taxon>
        <taxon>Arachnida</taxon>
        <taxon>Araneae</taxon>
        <taxon>Araneomorphae</taxon>
        <taxon>Entelegynae</taxon>
        <taxon>Araneoidea</taxon>
        <taxon>Araneidae</taxon>
        <taxon>Araneus</taxon>
    </lineage>
</organism>
<evidence type="ECO:0000313" key="2">
    <source>
        <dbReference type="Proteomes" id="UP000499080"/>
    </source>
</evidence>
<comment type="caution">
    <text evidence="1">The sequence shown here is derived from an EMBL/GenBank/DDBJ whole genome shotgun (WGS) entry which is preliminary data.</text>
</comment>
<reference evidence="1 2" key="1">
    <citation type="journal article" date="2019" name="Sci. Rep.">
        <title>Orb-weaving spider Araneus ventricosus genome elucidates the spidroin gene catalogue.</title>
        <authorList>
            <person name="Kono N."/>
            <person name="Nakamura H."/>
            <person name="Ohtoshi R."/>
            <person name="Moran D.A.P."/>
            <person name="Shinohara A."/>
            <person name="Yoshida Y."/>
            <person name="Fujiwara M."/>
            <person name="Mori M."/>
            <person name="Tomita M."/>
            <person name="Arakawa K."/>
        </authorList>
    </citation>
    <scope>NUCLEOTIDE SEQUENCE [LARGE SCALE GENOMIC DNA]</scope>
</reference>
<dbReference type="AlphaFoldDB" id="A0A4Y2EN09"/>
<proteinExistence type="predicted"/>
<evidence type="ECO:0000313" key="1">
    <source>
        <dbReference type="EMBL" id="GBM29719.1"/>
    </source>
</evidence>
<accession>A0A4Y2EN09</accession>
<name>A0A4Y2EN09_ARAVE</name>
<dbReference type="Proteomes" id="UP000499080">
    <property type="component" value="Unassembled WGS sequence"/>
</dbReference>
<dbReference type="EMBL" id="BGPR01000643">
    <property type="protein sequence ID" value="GBM29719.1"/>
    <property type="molecule type" value="Genomic_DNA"/>
</dbReference>
<protein>
    <submittedName>
        <fullName evidence="1">Uncharacterized protein</fullName>
    </submittedName>
</protein>
<sequence>MDKCWYATGSGDSIKIWTISIDGNLFVSPDGHGDLVVRSRLRGQKGQGWKPDSTEDPPSMRACCTQIIRRKPNILLPVWYGCLERRMPAQNSYSSSDLG</sequence>
<gene>
    <name evidence="1" type="ORF">AVEN_156905_1</name>
</gene>